<dbReference type="Gene3D" id="3.90.79.10">
    <property type="entry name" value="Nucleoside Triphosphate Pyrophosphohydrolase"/>
    <property type="match status" value="1"/>
</dbReference>
<dbReference type="InterPro" id="IPR020476">
    <property type="entry name" value="Nudix_hydrolase"/>
</dbReference>
<dbReference type="eggNOG" id="COG1051">
    <property type="taxonomic scope" value="Bacteria"/>
</dbReference>
<evidence type="ECO:0000256" key="3">
    <source>
        <dbReference type="RuleBase" id="RU003476"/>
    </source>
</evidence>
<dbReference type="PANTHER" id="PTHR43736">
    <property type="entry name" value="ADP-RIBOSE PYROPHOSPHATASE"/>
    <property type="match status" value="1"/>
</dbReference>
<accession>C7LYQ9</accession>
<dbReference type="PROSITE" id="PS00893">
    <property type="entry name" value="NUDIX_BOX"/>
    <property type="match status" value="1"/>
</dbReference>
<dbReference type="PANTHER" id="PTHR43736:SF1">
    <property type="entry name" value="DIHYDRONEOPTERIN TRIPHOSPHATE DIPHOSPHATASE"/>
    <property type="match status" value="1"/>
</dbReference>
<reference evidence="5 6" key="1">
    <citation type="journal article" date="2009" name="Stand. Genomic Sci.">
        <title>Complete genome sequence of Acidimicrobium ferrooxidans type strain (ICP).</title>
        <authorList>
            <person name="Clum A."/>
            <person name="Nolan M."/>
            <person name="Lang E."/>
            <person name="Glavina Del Rio T."/>
            <person name="Tice H."/>
            <person name="Copeland A."/>
            <person name="Cheng J.F."/>
            <person name="Lucas S."/>
            <person name="Chen F."/>
            <person name="Bruce D."/>
            <person name="Goodwin L."/>
            <person name="Pitluck S."/>
            <person name="Ivanova N."/>
            <person name="Mavrommatis K."/>
            <person name="Mikhailova N."/>
            <person name="Pati A."/>
            <person name="Chen A."/>
            <person name="Palaniappan K."/>
            <person name="Goker M."/>
            <person name="Spring S."/>
            <person name="Land M."/>
            <person name="Hauser L."/>
            <person name="Chang Y.J."/>
            <person name="Jeffries C.C."/>
            <person name="Chain P."/>
            <person name="Bristow J."/>
            <person name="Eisen J.A."/>
            <person name="Markowitz V."/>
            <person name="Hugenholtz P."/>
            <person name="Kyrpides N.C."/>
            <person name="Klenk H.P."/>
            <person name="Lapidus A."/>
        </authorList>
    </citation>
    <scope>NUCLEOTIDE SEQUENCE [LARGE SCALE GENOMIC DNA]</scope>
    <source>
        <strain evidence="6">DSM 10331 / JCM 15462 / NBRC 103882 / ICP</strain>
    </source>
</reference>
<evidence type="ECO:0000256" key="2">
    <source>
        <dbReference type="ARBA" id="ARBA00022801"/>
    </source>
</evidence>
<dbReference type="AlphaFoldDB" id="C7LYQ9"/>
<evidence type="ECO:0000313" key="6">
    <source>
        <dbReference type="Proteomes" id="UP000000771"/>
    </source>
</evidence>
<evidence type="ECO:0000259" key="4">
    <source>
        <dbReference type="PROSITE" id="PS51462"/>
    </source>
</evidence>
<comment type="similarity">
    <text evidence="1 3">Belongs to the Nudix hydrolase family.</text>
</comment>
<dbReference type="InterPro" id="IPR015797">
    <property type="entry name" value="NUDIX_hydrolase-like_dom_sf"/>
</dbReference>
<dbReference type="STRING" id="525909.Afer_0922"/>
<gene>
    <name evidence="5" type="ordered locus">Afer_0922</name>
</gene>
<name>C7LYQ9_ACIFD</name>
<proteinExistence type="inferred from homology"/>
<dbReference type="RefSeq" id="WP_015798356.1">
    <property type="nucleotide sequence ID" value="NC_013124.1"/>
</dbReference>
<dbReference type="KEGG" id="afo:Afer_0922"/>
<dbReference type="SUPFAM" id="SSF55811">
    <property type="entry name" value="Nudix"/>
    <property type="match status" value="1"/>
</dbReference>
<dbReference type="HOGENOM" id="CLU_037162_9_2_11"/>
<dbReference type="OrthoDB" id="9804442at2"/>
<feature type="domain" description="Nudix hydrolase" evidence="4">
    <location>
        <begin position="7"/>
        <end position="134"/>
    </location>
</feature>
<dbReference type="PRINTS" id="PR00502">
    <property type="entry name" value="NUDIXFAMILY"/>
</dbReference>
<dbReference type="Proteomes" id="UP000000771">
    <property type="component" value="Chromosome"/>
</dbReference>
<keyword evidence="2 3" id="KW-0378">Hydrolase</keyword>
<dbReference type="PROSITE" id="PS51462">
    <property type="entry name" value="NUDIX"/>
    <property type="match status" value="1"/>
</dbReference>
<dbReference type="InterPro" id="IPR020084">
    <property type="entry name" value="NUDIX_hydrolase_CS"/>
</dbReference>
<dbReference type="Pfam" id="PF00293">
    <property type="entry name" value="NUDIX"/>
    <property type="match status" value="1"/>
</dbReference>
<keyword evidence="6" id="KW-1185">Reference proteome</keyword>
<sequence length="136" mass="14372">MARLALPVQRGASTLLVLDGRVLLVRRGSPDANGTWAPPGGHVDPGEDPVAAAIRELAEETGVHAAPVRVLQVAEVLADRGAYVLWTVLATPRGRARGNARSDADALGWFGPDDLRHLRPLAPGVRSLLERLGLIA</sequence>
<dbReference type="GO" id="GO:0016787">
    <property type="term" value="F:hydrolase activity"/>
    <property type="evidence" value="ECO:0007669"/>
    <property type="project" value="UniProtKB-KW"/>
</dbReference>
<dbReference type="InterPro" id="IPR000086">
    <property type="entry name" value="NUDIX_hydrolase_dom"/>
</dbReference>
<evidence type="ECO:0000256" key="1">
    <source>
        <dbReference type="ARBA" id="ARBA00005582"/>
    </source>
</evidence>
<evidence type="ECO:0000313" key="5">
    <source>
        <dbReference type="EMBL" id="ACU53867.1"/>
    </source>
</evidence>
<dbReference type="EMBL" id="CP001631">
    <property type="protein sequence ID" value="ACU53867.1"/>
    <property type="molecule type" value="Genomic_DNA"/>
</dbReference>
<organism evidence="5 6">
    <name type="scientific">Acidimicrobium ferrooxidans (strain DSM 10331 / JCM 15462 / NBRC 103882 / ICP)</name>
    <dbReference type="NCBI Taxonomy" id="525909"/>
    <lineage>
        <taxon>Bacteria</taxon>
        <taxon>Bacillati</taxon>
        <taxon>Actinomycetota</taxon>
        <taxon>Acidimicrobiia</taxon>
        <taxon>Acidimicrobiales</taxon>
        <taxon>Acidimicrobiaceae</taxon>
        <taxon>Acidimicrobium</taxon>
    </lineage>
</organism>
<protein>
    <submittedName>
        <fullName evidence="5">NUDIX hydrolase</fullName>
    </submittedName>
</protein>